<dbReference type="GO" id="GO:0016020">
    <property type="term" value="C:membrane"/>
    <property type="evidence" value="ECO:0007669"/>
    <property type="project" value="UniProtKB-SubCell"/>
</dbReference>
<evidence type="ECO:0000313" key="7">
    <source>
        <dbReference type="Proteomes" id="UP000034076"/>
    </source>
</evidence>
<dbReference type="EMBL" id="LAYJ01000033">
    <property type="protein sequence ID" value="KKI52180.1"/>
    <property type="molecule type" value="Genomic_DNA"/>
</dbReference>
<feature type="transmembrane region" description="Helical" evidence="5">
    <location>
        <begin position="6"/>
        <end position="25"/>
    </location>
</feature>
<protein>
    <submittedName>
        <fullName evidence="6">LrgA-associated membrane protein LrgB</fullName>
    </submittedName>
</protein>
<dbReference type="PATRIC" id="fig|270498.16.peg.2896"/>
<dbReference type="Pfam" id="PF04172">
    <property type="entry name" value="LrgB"/>
    <property type="match status" value="1"/>
</dbReference>
<comment type="subcellular location">
    <subcellularLocation>
        <location evidence="1">Membrane</location>
        <topology evidence="1">Multi-pass membrane protein</topology>
    </subcellularLocation>
</comment>
<evidence type="ECO:0000256" key="3">
    <source>
        <dbReference type="ARBA" id="ARBA00022989"/>
    </source>
</evidence>
<dbReference type="OrthoDB" id="9811701at2"/>
<sequence>MNDFVASPFFGVVLCVGTYAVGWWINQKTKSPVANPLLISMALVIVVLTVFHIPLEDFNRGGDFIGFFLIPATAALALSIYRQLWLLKRNFLPIIIGAAVGSLASMGSVYGLCRLFGVDQVMVSSLIPKSVTTPIAMDVSIRLGGEPSITVAAVIITGIIGAILAPVMIKLFRVKNPIAAGVAIGTSSHALGTAKAIEIGEVEGAMSGLAIGISGILTVLFALIIS</sequence>
<feature type="transmembrane region" description="Helical" evidence="5">
    <location>
        <begin position="205"/>
        <end position="225"/>
    </location>
</feature>
<keyword evidence="2 5" id="KW-0812">Transmembrane</keyword>
<feature type="transmembrane region" description="Helical" evidence="5">
    <location>
        <begin position="37"/>
        <end position="55"/>
    </location>
</feature>
<reference evidence="6 7" key="1">
    <citation type="submission" date="2015-04" db="EMBL/GenBank/DDBJ databases">
        <title>Draft genome sequence of bacteremic isolate Catabacter hongkongensis type strain HKU16T.</title>
        <authorList>
            <person name="Lau S.K."/>
            <person name="Teng J.L."/>
            <person name="Huang Y."/>
            <person name="Curreem S.O."/>
            <person name="Tsui S.K."/>
            <person name="Woo P.C."/>
        </authorList>
    </citation>
    <scope>NUCLEOTIDE SEQUENCE [LARGE SCALE GENOMIC DNA]</scope>
    <source>
        <strain evidence="6 7">HKU16</strain>
    </source>
</reference>
<organism evidence="6 7">
    <name type="scientific">Christensenella hongkongensis</name>
    <dbReference type="NCBI Taxonomy" id="270498"/>
    <lineage>
        <taxon>Bacteria</taxon>
        <taxon>Bacillati</taxon>
        <taxon>Bacillota</taxon>
        <taxon>Clostridia</taxon>
        <taxon>Christensenellales</taxon>
        <taxon>Christensenellaceae</taxon>
        <taxon>Christensenella</taxon>
    </lineage>
</organism>
<dbReference type="STRING" id="270498.CHK_0288"/>
<dbReference type="InterPro" id="IPR007300">
    <property type="entry name" value="CidB/LrgB"/>
</dbReference>
<keyword evidence="7" id="KW-1185">Reference proteome</keyword>
<evidence type="ECO:0000256" key="2">
    <source>
        <dbReference type="ARBA" id="ARBA00022692"/>
    </source>
</evidence>
<name>A0A0M2NPP3_9FIRM</name>
<feature type="transmembrane region" description="Helical" evidence="5">
    <location>
        <begin position="149"/>
        <end position="169"/>
    </location>
</feature>
<dbReference type="PANTHER" id="PTHR30249:SF0">
    <property type="entry name" value="PLASTIDAL GLYCOLATE_GLYCERATE TRANSLOCATOR 1, CHLOROPLASTIC"/>
    <property type="match status" value="1"/>
</dbReference>
<evidence type="ECO:0000256" key="5">
    <source>
        <dbReference type="SAM" id="Phobius"/>
    </source>
</evidence>
<evidence type="ECO:0000313" key="6">
    <source>
        <dbReference type="EMBL" id="KKI52180.1"/>
    </source>
</evidence>
<keyword evidence="4 5" id="KW-0472">Membrane</keyword>
<feature type="transmembrane region" description="Helical" evidence="5">
    <location>
        <begin position="91"/>
        <end position="112"/>
    </location>
</feature>
<dbReference type="Proteomes" id="UP000034076">
    <property type="component" value="Unassembled WGS sequence"/>
</dbReference>
<dbReference type="PANTHER" id="PTHR30249">
    <property type="entry name" value="PUTATIVE SEROTONIN TRANSPORTER"/>
    <property type="match status" value="1"/>
</dbReference>
<proteinExistence type="predicted"/>
<evidence type="ECO:0000256" key="1">
    <source>
        <dbReference type="ARBA" id="ARBA00004141"/>
    </source>
</evidence>
<accession>A0A0M2NPP3</accession>
<evidence type="ECO:0000256" key="4">
    <source>
        <dbReference type="ARBA" id="ARBA00023136"/>
    </source>
</evidence>
<comment type="caution">
    <text evidence="6">The sequence shown here is derived from an EMBL/GenBank/DDBJ whole genome shotgun (WGS) entry which is preliminary data.</text>
</comment>
<feature type="transmembrane region" description="Helical" evidence="5">
    <location>
        <begin position="61"/>
        <end position="79"/>
    </location>
</feature>
<keyword evidence="3 5" id="KW-1133">Transmembrane helix</keyword>
<dbReference type="RefSeq" id="WP_046442199.1">
    <property type="nucleotide sequence ID" value="NZ_LAYJ01000033.1"/>
</dbReference>
<gene>
    <name evidence="6" type="ORF">CHK_0288</name>
</gene>
<dbReference type="AlphaFoldDB" id="A0A0M2NPP3"/>